<dbReference type="Gene3D" id="3.20.20.80">
    <property type="entry name" value="Glycosidases"/>
    <property type="match status" value="1"/>
</dbReference>
<evidence type="ECO:0000256" key="2">
    <source>
        <dbReference type="ARBA" id="ARBA00007806"/>
    </source>
</evidence>
<evidence type="ECO:0000313" key="8">
    <source>
        <dbReference type="Proteomes" id="UP001144673"/>
    </source>
</evidence>
<dbReference type="RefSeq" id="XP_056060829.1">
    <property type="nucleotide sequence ID" value="XM_056192627.1"/>
</dbReference>
<dbReference type="Proteomes" id="UP001144673">
    <property type="component" value="Chromosome 1"/>
</dbReference>
<organism evidence="7 8">
    <name type="scientific">Akanthomyces muscarius</name>
    <name type="common">Entomopathogenic fungus</name>
    <name type="synonym">Lecanicillium muscarium</name>
    <dbReference type="NCBI Taxonomy" id="2231603"/>
    <lineage>
        <taxon>Eukaryota</taxon>
        <taxon>Fungi</taxon>
        <taxon>Dikarya</taxon>
        <taxon>Ascomycota</taxon>
        <taxon>Pezizomycotina</taxon>
        <taxon>Sordariomycetes</taxon>
        <taxon>Hypocreomycetidae</taxon>
        <taxon>Hypocreales</taxon>
        <taxon>Cordycipitaceae</taxon>
        <taxon>Akanthomyces</taxon>
    </lineage>
</organism>
<evidence type="ECO:0000259" key="6">
    <source>
        <dbReference type="Pfam" id="PF13802"/>
    </source>
</evidence>
<comment type="caution">
    <text evidence="7">The sequence shown here is derived from an EMBL/GenBank/DDBJ whole genome shotgun (WGS) entry which is preliminary data.</text>
</comment>
<dbReference type="Pfam" id="PF01055">
    <property type="entry name" value="Glyco_hydro_31_2nd"/>
    <property type="match status" value="1"/>
</dbReference>
<name>A0A9W8QQG0_AKAMU</name>
<dbReference type="EMBL" id="JAJHUN010000001">
    <property type="protein sequence ID" value="KAJ4165914.1"/>
    <property type="molecule type" value="Genomic_DNA"/>
</dbReference>
<sequence>MPQQQERVLSGWAVAQASTASAQKPGVLLSSGSSSEDLFEFSFETLRANVFRTRFTSKSHPLPPHPSARPMEAELNGVKFSVSLPSDTAKEIAIGDVLVKLDWTESSPILSVAYAESKDVPILQDLPFRGYVVDGPGVAHYTRYNRGTLHVGLGEKAAPMDLSGRKFEISATDSFGYDVYHTDPLYKNIPLLINATPGGCVATFSTSHTRGLYCIGSEMDGMWGRYKVFRQDYGGLEEYTIVGRTLKDIVRTYAELVGFPLLVPRWAFGYLSGGMKYSMLDDPPASEALLELALKMKEYDIPCSAYQMSSGYTVAEKPPKTRNVFTWNRHRFADPKGWVDEYHKLGMRLIANVKPYVLASHPEYEKLKAANAFFTDPSTGLPAVARLWSAGGGESGEGGHIDFTSKSGFRWWYDGVKKLREEGIDCIWNDNNEYVITDDNWECALNLSSLEIPEELKGRPQIGVWGRSLHTELHGQASHDALVDTEPEARPFVLTRTGRA</sequence>
<dbReference type="GO" id="GO:0005975">
    <property type="term" value="P:carbohydrate metabolic process"/>
    <property type="evidence" value="ECO:0007669"/>
    <property type="project" value="InterPro"/>
</dbReference>
<comment type="catalytic activity">
    <reaction evidence="1">
        <text>Hydrolysis of terminal, non-reducing (1-&gt;4)-linked alpha-D-glucose residues with release of alpha-D-glucose.</text>
        <dbReference type="EC" id="3.2.1.20"/>
    </reaction>
</comment>
<dbReference type="InterPro" id="IPR025887">
    <property type="entry name" value="Glyco_hydro_31_N_dom"/>
</dbReference>
<keyword evidence="8" id="KW-1185">Reference proteome</keyword>
<dbReference type="GO" id="GO:0030246">
    <property type="term" value="F:carbohydrate binding"/>
    <property type="evidence" value="ECO:0007669"/>
    <property type="project" value="InterPro"/>
</dbReference>
<feature type="domain" description="Glycoside hydrolase family 31 TIM barrel" evidence="5">
    <location>
        <begin position="260"/>
        <end position="498"/>
    </location>
</feature>
<evidence type="ECO:0000256" key="3">
    <source>
        <dbReference type="ARBA" id="ARBA00012741"/>
    </source>
</evidence>
<evidence type="ECO:0000313" key="7">
    <source>
        <dbReference type="EMBL" id="KAJ4165914.1"/>
    </source>
</evidence>
<gene>
    <name evidence="7" type="ORF">LMH87_007519</name>
</gene>
<dbReference type="EC" id="3.2.1.20" evidence="3"/>
<keyword evidence="4" id="KW-0326">Glycosidase</keyword>
<protein>
    <recommendedName>
        <fullName evidence="3">alpha-glucosidase</fullName>
        <ecNumber evidence="3">3.2.1.20</ecNumber>
    </recommendedName>
</protein>
<dbReference type="AlphaFoldDB" id="A0A9W8QQG0"/>
<dbReference type="SUPFAM" id="SSF51445">
    <property type="entry name" value="(Trans)glycosidases"/>
    <property type="match status" value="1"/>
</dbReference>
<dbReference type="InterPro" id="IPR000322">
    <property type="entry name" value="Glyco_hydro_31_TIM"/>
</dbReference>
<dbReference type="PANTHER" id="PTHR22762">
    <property type="entry name" value="ALPHA-GLUCOSIDASE"/>
    <property type="match status" value="1"/>
</dbReference>
<dbReference type="SUPFAM" id="SSF74650">
    <property type="entry name" value="Galactose mutarotase-like"/>
    <property type="match status" value="1"/>
</dbReference>
<dbReference type="InterPro" id="IPR011013">
    <property type="entry name" value="Gal_mutarotase_sf_dom"/>
</dbReference>
<dbReference type="Gene3D" id="2.60.40.1760">
    <property type="entry name" value="glycosyl hydrolase (family 31)"/>
    <property type="match status" value="1"/>
</dbReference>
<dbReference type="PANTHER" id="PTHR22762:SF165">
    <property type="entry name" value="PUTATIVE (AFU_ORTHOLOGUE AFUA_1G06560)-RELATED"/>
    <property type="match status" value="1"/>
</dbReference>
<accession>A0A9W8QQG0</accession>
<feature type="domain" description="Glycoside hydrolase family 31 N-terminal" evidence="6">
    <location>
        <begin position="41"/>
        <end position="204"/>
    </location>
</feature>
<evidence type="ECO:0000256" key="1">
    <source>
        <dbReference type="ARBA" id="ARBA00001657"/>
    </source>
</evidence>
<proteinExistence type="inferred from homology"/>
<dbReference type="GeneID" id="80894678"/>
<dbReference type="InterPro" id="IPR017853">
    <property type="entry name" value="GH"/>
</dbReference>
<comment type="similarity">
    <text evidence="2 4">Belongs to the glycosyl hydrolase 31 family.</text>
</comment>
<dbReference type="GO" id="GO:0004558">
    <property type="term" value="F:alpha-1,4-glucosidase activity"/>
    <property type="evidence" value="ECO:0007669"/>
    <property type="project" value="UniProtKB-EC"/>
</dbReference>
<reference evidence="7" key="1">
    <citation type="journal article" date="2023" name="Access Microbiol">
        <title>De-novo genome assembly for Akanthomyces muscarius, a biocontrol agent of insect agricultural pests.</title>
        <authorList>
            <person name="Erdos Z."/>
            <person name="Studholme D.J."/>
            <person name="Raymond B."/>
            <person name="Sharma M."/>
        </authorList>
    </citation>
    <scope>NUCLEOTIDE SEQUENCE</scope>
    <source>
        <strain evidence="7">Ve6</strain>
    </source>
</reference>
<evidence type="ECO:0000259" key="5">
    <source>
        <dbReference type="Pfam" id="PF01055"/>
    </source>
</evidence>
<dbReference type="Pfam" id="PF13802">
    <property type="entry name" value="Gal_mutarotas_2"/>
    <property type="match status" value="1"/>
</dbReference>
<evidence type="ECO:0000256" key="4">
    <source>
        <dbReference type="RuleBase" id="RU361185"/>
    </source>
</evidence>
<keyword evidence="4" id="KW-0378">Hydrolase</keyword>
<dbReference type="CDD" id="cd14752">
    <property type="entry name" value="GH31_N"/>
    <property type="match status" value="1"/>
</dbReference>